<name>A0A067RM98_ZOONE</name>
<evidence type="ECO:0000313" key="1">
    <source>
        <dbReference type="EMBL" id="KDR21715.1"/>
    </source>
</evidence>
<dbReference type="EMBL" id="KK852542">
    <property type="protein sequence ID" value="KDR21715.1"/>
    <property type="molecule type" value="Genomic_DNA"/>
</dbReference>
<proteinExistence type="predicted"/>
<keyword evidence="2" id="KW-1185">Reference proteome</keyword>
<dbReference type="InParanoid" id="A0A067RM98"/>
<protein>
    <submittedName>
        <fullName evidence="1">Uncharacterized protein</fullName>
    </submittedName>
</protein>
<accession>A0A067RM98</accession>
<dbReference type="Proteomes" id="UP000027135">
    <property type="component" value="Unassembled WGS sequence"/>
</dbReference>
<organism evidence="1 2">
    <name type="scientific">Zootermopsis nevadensis</name>
    <name type="common">Dampwood termite</name>
    <dbReference type="NCBI Taxonomy" id="136037"/>
    <lineage>
        <taxon>Eukaryota</taxon>
        <taxon>Metazoa</taxon>
        <taxon>Ecdysozoa</taxon>
        <taxon>Arthropoda</taxon>
        <taxon>Hexapoda</taxon>
        <taxon>Insecta</taxon>
        <taxon>Pterygota</taxon>
        <taxon>Neoptera</taxon>
        <taxon>Polyneoptera</taxon>
        <taxon>Dictyoptera</taxon>
        <taxon>Blattodea</taxon>
        <taxon>Blattoidea</taxon>
        <taxon>Termitoidae</taxon>
        <taxon>Termopsidae</taxon>
        <taxon>Zootermopsis</taxon>
    </lineage>
</organism>
<sequence length="202" mass="22597">MSNLLPNPGHSVGAGSWRVSKGLQNTDDWTGHVVGHTSGGPGYGDRYISNGWHDQGHGRWHEDLVLGSKSIGGGIKHARFLTHLTGASSEDWQAVKEHEVDFNRLIYGKIRSHERGLKGSSHEKWNKFSNHEGKFITKTRRSVGRNERKGYLQEDKRQDARLFQSSQRYVEPSAGDWNVVKSQLADIQQKISLDQQPSDGGS</sequence>
<gene>
    <name evidence="1" type="ORF">L798_02772</name>
</gene>
<reference evidence="1 2" key="1">
    <citation type="journal article" date="2014" name="Nat. Commun.">
        <title>Molecular traces of alternative social organization in a termite genome.</title>
        <authorList>
            <person name="Terrapon N."/>
            <person name="Li C."/>
            <person name="Robertson H.M."/>
            <person name="Ji L."/>
            <person name="Meng X."/>
            <person name="Booth W."/>
            <person name="Chen Z."/>
            <person name="Childers C.P."/>
            <person name="Glastad K.M."/>
            <person name="Gokhale K."/>
            <person name="Gowin J."/>
            <person name="Gronenberg W."/>
            <person name="Hermansen R.A."/>
            <person name="Hu H."/>
            <person name="Hunt B.G."/>
            <person name="Huylmans A.K."/>
            <person name="Khalil S.M."/>
            <person name="Mitchell R.D."/>
            <person name="Munoz-Torres M.C."/>
            <person name="Mustard J.A."/>
            <person name="Pan H."/>
            <person name="Reese J.T."/>
            <person name="Scharf M.E."/>
            <person name="Sun F."/>
            <person name="Vogel H."/>
            <person name="Xiao J."/>
            <person name="Yang W."/>
            <person name="Yang Z."/>
            <person name="Yang Z."/>
            <person name="Zhou J."/>
            <person name="Zhu J."/>
            <person name="Brent C.S."/>
            <person name="Elsik C.G."/>
            <person name="Goodisman M.A."/>
            <person name="Liberles D.A."/>
            <person name="Roe R.M."/>
            <person name="Vargo E.L."/>
            <person name="Vilcinskas A."/>
            <person name="Wang J."/>
            <person name="Bornberg-Bauer E."/>
            <person name="Korb J."/>
            <person name="Zhang G."/>
            <person name="Liebig J."/>
        </authorList>
    </citation>
    <scope>NUCLEOTIDE SEQUENCE [LARGE SCALE GENOMIC DNA]</scope>
    <source>
        <tissue evidence="1">Whole organism</tissue>
    </source>
</reference>
<dbReference type="AlphaFoldDB" id="A0A067RM98"/>
<evidence type="ECO:0000313" key="2">
    <source>
        <dbReference type="Proteomes" id="UP000027135"/>
    </source>
</evidence>